<dbReference type="AlphaFoldDB" id="A0A9R1X9Q8"/>
<sequence length="356" mass="41559">MGFKESEENESLGSESHRLKNQLSYSIENGSESHRLKNQLSDSSENENILDFAEDTPVSRNSKPMNKKVEKHQKQRSSTDWSMGSLSYKSMDDLINSPEHNNNQIQNIEDQRLYAEALINAIKVLKTNVSRLERQVEMSDLELESLHKQILEENKRGQELLKKLYGELEVEKREKEELKIHIDDITLDYKFLLLENEDMSLKLENVENEFSSSLAMGLVKELEKQGRDFEDDVEDLMKCKLEVDDDLRNAMLESQSLKQQMREMQEAVKNSNVELSLMKSTHKKEVQKLCDQIKEMSLELEKVGEREVMVTEFGSLKMETEKLQMESTNWTSLMSEKNVMIRTLQSELKMLRDDYT</sequence>
<evidence type="ECO:0000313" key="3">
    <source>
        <dbReference type="EMBL" id="KAJ0202624.1"/>
    </source>
</evidence>
<feature type="compositionally biased region" description="Basic residues" evidence="2">
    <location>
        <begin position="65"/>
        <end position="75"/>
    </location>
</feature>
<gene>
    <name evidence="3" type="ORF">LSAT_V11C500270270</name>
</gene>
<dbReference type="PANTHER" id="PTHR34452">
    <property type="entry name" value="MYOSIN HEAVY CHAIN-RELATED PROTEIN"/>
    <property type="match status" value="1"/>
</dbReference>
<name>A0A9R1X9Q8_LACSA</name>
<accession>A0A9R1X9Q8</accession>
<comment type="caution">
    <text evidence="3">The sequence shown here is derived from an EMBL/GenBank/DDBJ whole genome shotgun (WGS) entry which is preliminary data.</text>
</comment>
<keyword evidence="1" id="KW-0175">Coiled coil</keyword>
<evidence type="ECO:0000256" key="1">
    <source>
        <dbReference type="SAM" id="Coils"/>
    </source>
</evidence>
<dbReference type="PANTHER" id="PTHR34452:SF14">
    <property type="entry name" value="MYOSIN HEAVY CHAIN, MUSCLE"/>
    <property type="match status" value="1"/>
</dbReference>
<proteinExistence type="predicted"/>
<organism evidence="3 4">
    <name type="scientific">Lactuca sativa</name>
    <name type="common">Garden lettuce</name>
    <dbReference type="NCBI Taxonomy" id="4236"/>
    <lineage>
        <taxon>Eukaryota</taxon>
        <taxon>Viridiplantae</taxon>
        <taxon>Streptophyta</taxon>
        <taxon>Embryophyta</taxon>
        <taxon>Tracheophyta</taxon>
        <taxon>Spermatophyta</taxon>
        <taxon>Magnoliopsida</taxon>
        <taxon>eudicotyledons</taxon>
        <taxon>Gunneridae</taxon>
        <taxon>Pentapetalae</taxon>
        <taxon>asterids</taxon>
        <taxon>campanulids</taxon>
        <taxon>Asterales</taxon>
        <taxon>Asteraceae</taxon>
        <taxon>Cichorioideae</taxon>
        <taxon>Cichorieae</taxon>
        <taxon>Lactucinae</taxon>
        <taxon>Lactuca</taxon>
    </lineage>
</organism>
<feature type="coiled-coil region" evidence="1">
    <location>
        <begin position="115"/>
        <end position="306"/>
    </location>
</feature>
<dbReference type="EMBL" id="NBSK02000005">
    <property type="protein sequence ID" value="KAJ0202624.1"/>
    <property type="molecule type" value="Genomic_DNA"/>
</dbReference>
<feature type="region of interest" description="Disordered" evidence="2">
    <location>
        <begin position="1"/>
        <end position="83"/>
    </location>
</feature>
<feature type="compositionally biased region" description="Polar residues" evidence="2">
    <location>
        <begin position="21"/>
        <end position="30"/>
    </location>
</feature>
<dbReference type="Proteomes" id="UP000235145">
    <property type="component" value="Unassembled WGS sequence"/>
</dbReference>
<evidence type="ECO:0000256" key="2">
    <source>
        <dbReference type="SAM" id="MobiDB-lite"/>
    </source>
</evidence>
<protein>
    <submittedName>
        <fullName evidence="3">Uncharacterized protein</fullName>
    </submittedName>
</protein>
<reference evidence="3 4" key="1">
    <citation type="journal article" date="2017" name="Nat. Commun.">
        <title>Genome assembly with in vitro proximity ligation data and whole-genome triplication in lettuce.</title>
        <authorList>
            <person name="Reyes-Chin-Wo S."/>
            <person name="Wang Z."/>
            <person name="Yang X."/>
            <person name="Kozik A."/>
            <person name="Arikit S."/>
            <person name="Song C."/>
            <person name="Xia L."/>
            <person name="Froenicke L."/>
            <person name="Lavelle D.O."/>
            <person name="Truco M.J."/>
            <person name="Xia R."/>
            <person name="Zhu S."/>
            <person name="Xu C."/>
            <person name="Xu H."/>
            <person name="Xu X."/>
            <person name="Cox K."/>
            <person name="Korf I."/>
            <person name="Meyers B.C."/>
            <person name="Michelmore R.W."/>
        </authorList>
    </citation>
    <scope>NUCLEOTIDE SEQUENCE [LARGE SCALE GENOMIC DNA]</scope>
    <source>
        <strain evidence="4">cv. Salinas</strain>
        <tissue evidence="3">Seedlings</tissue>
    </source>
</reference>
<evidence type="ECO:0000313" key="4">
    <source>
        <dbReference type="Proteomes" id="UP000235145"/>
    </source>
</evidence>
<keyword evidence="4" id="KW-1185">Reference proteome</keyword>
<feature type="compositionally biased region" description="Polar residues" evidence="2">
    <location>
        <begin position="38"/>
        <end position="47"/>
    </location>
</feature>